<feature type="region of interest" description="Disordered" evidence="4">
    <location>
        <begin position="828"/>
        <end position="856"/>
    </location>
</feature>
<reference evidence="7 8" key="1">
    <citation type="journal article" date="2021" name="Comput. Struct. Biotechnol. J.">
        <title>De novo genome assembly of the potent medicinal plant Rehmannia glutinosa using nanopore technology.</title>
        <authorList>
            <person name="Ma L."/>
            <person name="Dong C."/>
            <person name="Song C."/>
            <person name="Wang X."/>
            <person name="Zheng X."/>
            <person name="Niu Y."/>
            <person name="Chen S."/>
            <person name="Feng W."/>
        </authorList>
    </citation>
    <scope>NUCLEOTIDE SEQUENCE [LARGE SCALE GENOMIC DNA]</scope>
    <source>
        <strain evidence="7">DH-2019</strain>
    </source>
</reference>
<keyword evidence="2" id="KW-0653">Protein transport</keyword>
<dbReference type="InterPro" id="IPR019514">
    <property type="entry name" value="Syndetin_C"/>
</dbReference>
<feature type="region of interest" description="Disordered" evidence="4">
    <location>
        <begin position="773"/>
        <end position="808"/>
    </location>
</feature>
<feature type="domain" description="Syndetin C-terminal" evidence="5">
    <location>
        <begin position="972"/>
        <end position="1189"/>
    </location>
</feature>
<evidence type="ECO:0000259" key="5">
    <source>
        <dbReference type="Pfam" id="PF10474"/>
    </source>
</evidence>
<dbReference type="InterPro" id="IPR040047">
    <property type="entry name" value="VPS50"/>
</dbReference>
<feature type="region of interest" description="Disordered" evidence="4">
    <location>
        <begin position="466"/>
        <end position="485"/>
    </location>
</feature>
<dbReference type="InterPro" id="IPR019515">
    <property type="entry name" value="VPS54_N"/>
</dbReference>
<feature type="compositionally biased region" description="Polar residues" evidence="4">
    <location>
        <begin position="490"/>
        <end position="504"/>
    </location>
</feature>
<name>A0ABR0W797_REHGL</name>
<keyword evidence="3" id="KW-0175">Coiled coil</keyword>
<dbReference type="EMBL" id="JABTTQ020000026">
    <property type="protein sequence ID" value="KAK6141975.1"/>
    <property type="molecule type" value="Genomic_DNA"/>
</dbReference>
<dbReference type="Proteomes" id="UP001318860">
    <property type="component" value="Unassembled WGS sequence"/>
</dbReference>
<evidence type="ECO:0000256" key="3">
    <source>
        <dbReference type="ARBA" id="ARBA00023054"/>
    </source>
</evidence>
<feature type="compositionally biased region" description="Low complexity" evidence="4">
    <location>
        <begin position="111"/>
        <end position="120"/>
    </location>
</feature>
<feature type="domain" description="Vacuolar protein sorting-associated protein 54 N-terminal" evidence="6">
    <location>
        <begin position="151"/>
        <end position="449"/>
    </location>
</feature>
<feature type="compositionally biased region" description="Basic and acidic residues" evidence="4">
    <location>
        <begin position="569"/>
        <end position="582"/>
    </location>
</feature>
<feature type="compositionally biased region" description="Basic and acidic residues" evidence="4">
    <location>
        <begin position="132"/>
        <end position="143"/>
    </location>
</feature>
<feature type="compositionally biased region" description="Polar residues" evidence="4">
    <location>
        <begin position="557"/>
        <end position="568"/>
    </location>
</feature>
<dbReference type="Pfam" id="PF10474">
    <property type="entry name" value="Syndetin_C"/>
    <property type="match status" value="1"/>
</dbReference>
<protein>
    <recommendedName>
        <fullName evidence="9">Syndetin-like protein</fullName>
    </recommendedName>
</protein>
<accession>A0ABR0W797</accession>
<feature type="compositionally biased region" description="Polar residues" evidence="4">
    <location>
        <begin position="793"/>
        <end position="808"/>
    </location>
</feature>
<keyword evidence="1" id="KW-0813">Transport</keyword>
<feature type="region of interest" description="Disordered" evidence="4">
    <location>
        <begin position="490"/>
        <end position="588"/>
    </location>
</feature>
<keyword evidence="8" id="KW-1185">Reference proteome</keyword>
<evidence type="ECO:0000313" key="7">
    <source>
        <dbReference type="EMBL" id="KAK6141975.1"/>
    </source>
</evidence>
<dbReference type="PANTHER" id="PTHR13258:SF0">
    <property type="entry name" value="SYNDETIN"/>
    <property type="match status" value="1"/>
</dbReference>
<evidence type="ECO:0000313" key="8">
    <source>
        <dbReference type="Proteomes" id="UP001318860"/>
    </source>
</evidence>
<evidence type="ECO:0000256" key="4">
    <source>
        <dbReference type="SAM" id="MobiDB-lite"/>
    </source>
</evidence>
<organism evidence="7 8">
    <name type="scientific">Rehmannia glutinosa</name>
    <name type="common">Chinese foxglove</name>
    <dbReference type="NCBI Taxonomy" id="99300"/>
    <lineage>
        <taxon>Eukaryota</taxon>
        <taxon>Viridiplantae</taxon>
        <taxon>Streptophyta</taxon>
        <taxon>Embryophyta</taxon>
        <taxon>Tracheophyta</taxon>
        <taxon>Spermatophyta</taxon>
        <taxon>Magnoliopsida</taxon>
        <taxon>eudicotyledons</taxon>
        <taxon>Gunneridae</taxon>
        <taxon>Pentapetalae</taxon>
        <taxon>asterids</taxon>
        <taxon>lamiids</taxon>
        <taxon>Lamiales</taxon>
        <taxon>Orobanchaceae</taxon>
        <taxon>Rehmannieae</taxon>
        <taxon>Rehmannia</taxon>
    </lineage>
</organism>
<evidence type="ECO:0000256" key="2">
    <source>
        <dbReference type="ARBA" id="ARBA00022927"/>
    </source>
</evidence>
<evidence type="ECO:0000256" key="1">
    <source>
        <dbReference type="ARBA" id="ARBA00022448"/>
    </source>
</evidence>
<feature type="region of interest" description="Disordered" evidence="4">
    <location>
        <begin position="106"/>
        <end position="143"/>
    </location>
</feature>
<dbReference type="PANTHER" id="PTHR13258">
    <property type="entry name" value="SYNDETIN"/>
    <property type="match status" value="1"/>
</dbReference>
<evidence type="ECO:0008006" key="9">
    <source>
        <dbReference type="Google" id="ProtNLM"/>
    </source>
</evidence>
<sequence>MQPGDNPPTLPFPLSPLLLLNAASGGLGDFGEGGFELSRYLFLGSLLFSREGGGMDLSKVGEKIFSSVRSARSLGLLPPPSDRPEVPARAAAAAAVARILAGLPPHQRHNLSSSSEELSSIYGSKPQGQSVDEPRRNSSRRWEEAASLKFNDFDPVRHILEQIPSEENEPAYFEEKAALRLAQLDKISERLSRHVMEHHEEMGGEGDASGKRTREGLEDCKCYLHGKQNGRRHLTSSRNEVSRDLIVTENSKRNKLFCCPSNPNPAQKTHLQDILPILTDLRHAVDMQVALETCVEEGNFSKAFQVLSEYLPLLDKLSGLSAVQEMSRGVEVWLGKTLQKLDSLLLEVCRDFKEDGYLTVVDAYALIGDVSGLAEKIQSFFMQEVLSESHSELRIILQEDVENPNTQINRLTYSDLCIRIPESKFRQCLLATLAVLFKLMCSYYAITSFQLEEKVENETLNPLVKAQSRSPKRKSPTSFRFPPADLLSPTPSFSASKNQVSPCLNHSDKQHGDLSGVSEDPAREVSSTFLAEEGSVSASTDRGPLLHSAEVPPESSACISDNTGTHGSKLTDHLTDEGRDDGSAASSSGSPWFVLRKDAVLFVSHALQRGRRNLWQLTTSRVAVLLSSSAVSSTSIHQFLRNYEDLSIFILAGEAFCGTEAIEFRQKLKSICEGYFAAFHRQNIYFMALKMVMEKENWQLMPPDTIQVVSFPGLVGDGAALIVSSDSSRSARSLHDSRSVGPVVNGSKRGGFSYWQENGNPFLSKLNSSEDYSDFFHPNGSQEARNTDKIPQHTRTSSNGGDVNHINGTALSEDENEDLHADFIDEDSQLPSRISKPSHSRHNSVRGNDGDMTAQTGSSLSLLSQIDGQICAADAEIRHYQCRVFKGICQLFEIFFHFVFESFCEHNSQPSGKGLNDSLPYKLKAALSRITQDCDQWIKPQSASVPSSSPTSWVHHSRIWIMPYNVLGHEVERCAAADTISLVAQLLHRSKAHLQSRLLQNNGAVVEDFFVHLVCGCCSELTQHIHRTTAKLLLHINGYVDRIANAKWEVKELGLEHNGYVDLLLGEFKHYKTRLAHGGIRKEVQDLLLEYGLENVAETLIEGLSRVKRCTDEGRALMSLDLQVLINGLKHFVSFDVRPKLQIVETFIKAYYLPETEYVHWSRAHPEYSKSQIVGLINLVATMKGWKRKNQIGGVGKDRMIDPMPLSL</sequence>
<comment type="caution">
    <text evidence="7">The sequence shown here is derived from an EMBL/GenBank/DDBJ whole genome shotgun (WGS) entry which is preliminary data.</text>
</comment>
<evidence type="ECO:0000259" key="6">
    <source>
        <dbReference type="Pfam" id="PF10475"/>
    </source>
</evidence>
<gene>
    <name evidence="7" type="ORF">DH2020_020762</name>
</gene>
<dbReference type="Pfam" id="PF10475">
    <property type="entry name" value="Vps54_N"/>
    <property type="match status" value="1"/>
</dbReference>
<proteinExistence type="predicted"/>